<dbReference type="InterPro" id="IPR020449">
    <property type="entry name" value="Tscrpt_reg_AraC-type_HTH"/>
</dbReference>
<dbReference type="PROSITE" id="PS00041">
    <property type="entry name" value="HTH_ARAC_FAMILY_1"/>
    <property type="match status" value="1"/>
</dbReference>
<dbReference type="Proteomes" id="UP001623592">
    <property type="component" value="Unassembled WGS sequence"/>
</dbReference>
<evidence type="ECO:0000259" key="4">
    <source>
        <dbReference type="PROSITE" id="PS01124"/>
    </source>
</evidence>
<dbReference type="PRINTS" id="PR00032">
    <property type="entry name" value="HTHARAC"/>
</dbReference>
<evidence type="ECO:0000256" key="3">
    <source>
        <dbReference type="ARBA" id="ARBA00023163"/>
    </source>
</evidence>
<keyword evidence="6" id="KW-1185">Reference proteome</keyword>
<reference evidence="5 6" key="1">
    <citation type="submission" date="2024-11" db="EMBL/GenBank/DDBJ databases">
        <authorList>
            <person name="Heng Y.C."/>
            <person name="Lim A.C.H."/>
            <person name="Lee J.K.Y."/>
            <person name="Kittelmann S."/>
        </authorList>
    </citation>
    <scope>NUCLEOTIDE SEQUENCE [LARGE SCALE GENOMIC DNA]</scope>
    <source>
        <strain evidence="5 6">WILCCON 0114</strain>
    </source>
</reference>
<keyword evidence="1" id="KW-0805">Transcription regulation</keyword>
<dbReference type="EMBL" id="JBJIAA010000005">
    <property type="protein sequence ID" value="MFL0250326.1"/>
    <property type="molecule type" value="Genomic_DNA"/>
</dbReference>
<sequence length="211" mass="24443">MNSALNDKMPKNGYMSYVAIAAKIGLENQKEEIFNSYRIKALIYMLIADLFEYALYDVYQRAVDLKKAEHTELLMQIIDFIQQNCKRDMVLEELNERLGVSEKSVYRFLKKNIGMSPKDLVLSSKIEASKYMLKFSNKSISFISDDCGFYSESTFYRAFKKELGVTPAEYRKNGADLSANPNVKGYLHFNLKESINLLEKYCIGDVRNEMY</sequence>
<dbReference type="InterPro" id="IPR009057">
    <property type="entry name" value="Homeodomain-like_sf"/>
</dbReference>
<dbReference type="InterPro" id="IPR018062">
    <property type="entry name" value="HTH_AraC-typ_CS"/>
</dbReference>
<evidence type="ECO:0000313" key="5">
    <source>
        <dbReference type="EMBL" id="MFL0250326.1"/>
    </source>
</evidence>
<organism evidence="5 6">
    <name type="scientific">Clostridium neuense</name>
    <dbReference type="NCBI Taxonomy" id="1728934"/>
    <lineage>
        <taxon>Bacteria</taxon>
        <taxon>Bacillati</taxon>
        <taxon>Bacillota</taxon>
        <taxon>Clostridia</taxon>
        <taxon>Eubacteriales</taxon>
        <taxon>Clostridiaceae</taxon>
        <taxon>Clostridium</taxon>
    </lineage>
</organism>
<dbReference type="SMART" id="SM00342">
    <property type="entry name" value="HTH_ARAC"/>
    <property type="match status" value="1"/>
</dbReference>
<keyword evidence="2" id="KW-0238">DNA-binding</keyword>
<proteinExistence type="predicted"/>
<feature type="domain" description="HTH araC/xylS-type" evidence="4">
    <location>
        <begin position="75"/>
        <end position="173"/>
    </location>
</feature>
<gene>
    <name evidence="5" type="ORF">ACJDT4_07805</name>
</gene>
<dbReference type="InterPro" id="IPR018060">
    <property type="entry name" value="HTH_AraC"/>
</dbReference>
<name>A0ABW8TCU4_9CLOT</name>
<comment type="caution">
    <text evidence="5">The sequence shown here is derived from an EMBL/GenBank/DDBJ whole genome shotgun (WGS) entry which is preliminary data.</text>
</comment>
<evidence type="ECO:0000256" key="1">
    <source>
        <dbReference type="ARBA" id="ARBA00023015"/>
    </source>
</evidence>
<protein>
    <submittedName>
        <fullName evidence="5">Helix-turn-helix domain-containing protein</fullName>
    </submittedName>
</protein>
<accession>A0ABW8TCU4</accession>
<evidence type="ECO:0000256" key="2">
    <source>
        <dbReference type="ARBA" id="ARBA00023125"/>
    </source>
</evidence>
<keyword evidence="3" id="KW-0804">Transcription</keyword>
<dbReference type="SUPFAM" id="SSF46689">
    <property type="entry name" value="Homeodomain-like"/>
    <property type="match status" value="1"/>
</dbReference>
<dbReference type="PROSITE" id="PS01124">
    <property type="entry name" value="HTH_ARAC_FAMILY_2"/>
    <property type="match status" value="1"/>
</dbReference>
<dbReference type="PANTHER" id="PTHR43280:SF2">
    <property type="entry name" value="HTH-TYPE TRANSCRIPTIONAL REGULATOR EXSA"/>
    <property type="match status" value="1"/>
</dbReference>
<dbReference type="Pfam" id="PF12833">
    <property type="entry name" value="HTH_18"/>
    <property type="match status" value="1"/>
</dbReference>
<dbReference type="Gene3D" id="1.10.10.60">
    <property type="entry name" value="Homeodomain-like"/>
    <property type="match status" value="1"/>
</dbReference>
<dbReference type="PANTHER" id="PTHR43280">
    <property type="entry name" value="ARAC-FAMILY TRANSCRIPTIONAL REGULATOR"/>
    <property type="match status" value="1"/>
</dbReference>
<evidence type="ECO:0000313" key="6">
    <source>
        <dbReference type="Proteomes" id="UP001623592"/>
    </source>
</evidence>